<evidence type="ECO:0000259" key="12">
    <source>
        <dbReference type="PROSITE" id="PS50119"/>
    </source>
</evidence>
<dbReference type="Pfam" id="PF00630">
    <property type="entry name" value="Filamin"/>
    <property type="match status" value="3"/>
</dbReference>
<evidence type="ECO:0000256" key="8">
    <source>
        <dbReference type="PROSITE-ProRule" id="PRU00087"/>
    </source>
</evidence>
<dbReference type="Pfam" id="PF13445">
    <property type="entry name" value="zf-RING_UBOX"/>
    <property type="match status" value="1"/>
</dbReference>
<dbReference type="InterPro" id="IPR011042">
    <property type="entry name" value="6-blade_b-propeller_TolB-like"/>
</dbReference>
<comment type="caution">
    <text evidence="13">The sequence shown here is derived from an EMBL/GenBank/DDBJ whole genome shotgun (WGS) entry which is preliminary data.</text>
</comment>
<dbReference type="Pfam" id="PF00643">
    <property type="entry name" value="zf-B_box"/>
    <property type="match status" value="1"/>
</dbReference>
<dbReference type="GO" id="GO:0000209">
    <property type="term" value="P:protein polyubiquitination"/>
    <property type="evidence" value="ECO:0007669"/>
    <property type="project" value="TreeGrafter"/>
</dbReference>
<reference evidence="13 14" key="1">
    <citation type="journal article" date="2018" name="Sci. Rep.">
        <title>Comparative analysis of the Pocillopora damicornis genome highlights role of immune system in coral evolution.</title>
        <authorList>
            <person name="Cunning R."/>
            <person name="Bay R.A."/>
            <person name="Gillette P."/>
            <person name="Baker A.C."/>
            <person name="Traylor-Knowles N."/>
        </authorList>
    </citation>
    <scope>NUCLEOTIDE SEQUENCE [LARGE SCALE GENOMIC DNA]</scope>
    <source>
        <strain evidence="13">RSMAS</strain>
        <tissue evidence="13">Whole animal</tissue>
    </source>
</reference>
<feature type="domain" description="RING-type" evidence="11">
    <location>
        <begin position="442"/>
        <end position="485"/>
    </location>
</feature>
<accession>A0A3M6TGJ1</accession>
<evidence type="ECO:0000256" key="1">
    <source>
        <dbReference type="ARBA" id="ARBA00008518"/>
    </source>
</evidence>
<feature type="repeat" description="Filamin" evidence="8">
    <location>
        <begin position="64"/>
        <end position="177"/>
    </location>
</feature>
<feature type="coiled-coil region" evidence="10">
    <location>
        <begin position="1098"/>
        <end position="1201"/>
    </location>
</feature>
<dbReference type="PROSITE" id="PS50089">
    <property type="entry name" value="ZF_RING_2"/>
    <property type="match status" value="1"/>
</dbReference>
<dbReference type="Gene3D" id="2.40.10.500">
    <property type="match status" value="1"/>
</dbReference>
<keyword evidence="5 7" id="KW-0863">Zinc-finger</keyword>
<evidence type="ECO:0000256" key="4">
    <source>
        <dbReference type="ARBA" id="ARBA00022737"/>
    </source>
</evidence>
<evidence type="ECO:0000256" key="10">
    <source>
        <dbReference type="SAM" id="Coils"/>
    </source>
</evidence>
<evidence type="ECO:0000313" key="14">
    <source>
        <dbReference type="Proteomes" id="UP000275408"/>
    </source>
</evidence>
<sequence length="1606" mass="179982">MTPAEVAENLVQRRSAADIIQNKHKLRQKLEELHGVELPKHHRATFVKFAAASQHNFKLGFVQVTERPAIAAKSTLEGLEETFQAGVEAKFALCPRTSGGEISDFADREDQVELLITPAKDVTNVTVNEKDVTNVTVNEKYDGNVRLKFTPKVPGAHSVEVRIDGDKLPTCPMTVQVKERELVVVGELKLKLFQGDMIERLSEITVNTEGQIVVTDTFGHYVYVFDKMATIAEIAEGGKGNTTTLFSDRKGTVVKSFGKFGKENGELNNPVGVTVDDKERIVVSGEIIGFSREKLQYPNCCILNKNMFLVSDGGNHCIKAFDKSGTLLYKFGKEGNQDGQFTTPYDLLADSSNNLLFSLDGRFTGKIITCLSKPKVITKTPDGRIFVTSHNDKKVLRRSSWILSLRMSSSKLLARFVSILTPNLKLYHVFTHFANLKKQFTCSICLNAYTEPKTISCLHTFCCKCLETHARVSQRQGKFRCPECHAEIDLPQGNRFDLLPNSIFHKSLLGVLEAEDRQATPRQQQETCSQHTEERLRYYCSSCEACICPICVTEDHRGHAFDVLEKAVQEEKKNILSTVQTIKEKANLFRAELSTLEKTSEDVELFIAIAKQEVSKATEHVITMTRQQEKQLLESLEMTRRRRIERINSAKQELKSLVKQMNQAAEFAENLVQRRSAADIIQNKNELKLGDLRGVEVPKHRQDIFVKFTAASQHNFKLGSIQVSEKPAIAAKSTLEGLGQTFQVGVQAKLTLCPRTSGGEMSNCADLKDQVEMLIKPAKDVTDVIVDEEYDGKVRLKFTPKVRGACNIEVRINGDKLPTCPMTVWVKERELVVAGELKLKLFPEDKLERLYGIAVNTEDQLVVTDNLGHCVYVFDKTGNRLRKTGGEGSHTGQLKFPKSISFLNDNEVLIADSSNCRIQRLNIQTGTAVKSFGKKGREKGEFDRPIDVTVDDEERIVVTEWGNGRIQVMSKDGESIFTFGDRGPEKLCRPTCCIPYKNMFLVTDAGNHCIKAFHQSGTFLYKFGKEGNQDGQFNLPRGLLVDSSNNLLVCDFGNNRVQQFALDGRFTGKSITHLSYPVAITKAQDGLILVTSNDEKKLRKLEKTSEDVERIIAIAKQEVSEATKHVITKTRQQEKKLLESLEMTRRKRLERVNSAKQERESLVKQIEQAVEFAENLVQKSAANIIQNKNKLRQKLEELRGVEVPKHRQAIFVKFTAASQHNFKLGSIQVFEKPAIVAKSTIEGLNQTFQANVQAKLTLCPRTSGGEMSDYPEDQVEFLVTPAKDVTNVTVDEEYDGNVRLNFTPKVPGAYNIEVKINGDKLPPCPMTVQVKERELVVVGELKLKLFPGDKLRGLFEIAVNTEGQIVVTDNLGNCVYVFDKNGNCLRKIGGRGSNKGLFQHPVGISFLNDNEVLISDFTNCKILQLNIQTGTVVKSFGKFGKEKGELTNPVYVTVDDEERIVVTESSNHRIQVMSKEGRSIFTFGDKGPEKLARPTCCIFHKNMFLVSDTSNHCIKAFDLSGTFLYKFGEQGDQHGQFRRPRGLLVDSSNNLLVCDTENKRVQQFSLDGRFTGKCITPLPKPMAITKAPDGRILVTSHDQKKVYILK</sequence>
<dbReference type="Gene3D" id="2.60.40.10">
    <property type="entry name" value="Immunoglobulins"/>
    <property type="match status" value="3"/>
</dbReference>
<feature type="repeat" description="NHL" evidence="9">
    <location>
        <begin position="929"/>
        <end position="972"/>
    </location>
</feature>
<evidence type="ECO:0000256" key="5">
    <source>
        <dbReference type="ARBA" id="ARBA00022771"/>
    </source>
</evidence>
<dbReference type="OrthoDB" id="342730at2759"/>
<dbReference type="InterPro" id="IPR013783">
    <property type="entry name" value="Ig-like_fold"/>
</dbReference>
<feature type="repeat" description="NHL" evidence="9">
    <location>
        <begin position="1433"/>
        <end position="1476"/>
    </location>
</feature>
<keyword evidence="6" id="KW-0862">Zinc</keyword>
<feature type="repeat" description="NHL" evidence="9">
    <location>
        <begin position="1524"/>
        <end position="1567"/>
    </location>
</feature>
<organism evidence="13 14">
    <name type="scientific">Pocillopora damicornis</name>
    <name type="common">Cauliflower coral</name>
    <name type="synonym">Millepora damicornis</name>
    <dbReference type="NCBI Taxonomy" id="46731"/>
    <lineage>
        <taxon>Eukaryota</taxon>
        <taxon>Metazoa</taxon>
        <taxon>Cnidaria</taxon>
        <taxon>Anthozoa</taxon>
        <taxon>Hexacorallia</taxon>
        <taxon>Scleractinia</taxon>
        <taxon>Astrocoeniina</taxon>
        <taxon>Pocilloporidae</taxon>
        <taxon>Pocillopora</taxon>
    </lineage>
</organism>
<feature type="repeat" description="NHL" evidence="9">
    <location>
        <begin position="254"/>
        <end position="324"/>
    </location>
</feature>
<evidence type="ECO:0000259" key="11">
    <source>
        <dbReference type="PROSITE" id="PS50089"/>
    </source>
</evidence>
<feature type="repeat" description="Filamin" evidence="8">
    <location>
        <begin position="1281"/>
        <end position="1330"/>
    </location>
</feature>
<dbReference type="Proteomes" id="UP000275408">
    <property type="component" value="Unassembled WGS sequence"/>
</dbReference>
<dbReference type="PANTHER" id="PTHR24104:SF48">
    <property type="entry name" value="PROTEIN WECH"/>
    <property type="match status" value="1"/>
</dbReference>
<dbReference type="InterPro" id="IPR001298">
    <property type="entry name" value="Filamin/ABP280_rpt"/>
</dbReference>
<dbReference type="InterPro" id="IPR050952">
    <property type="entry name" value="TRIM-NHL_E3_ligases"/>
</dbReference>
<dbReference type="InterPro" id="IPR017868">
    <property type="entry name" value="Filamin/ABP280_repeat-like"/>
</dbReference>
<dbReference type="InterPro" id="IPR001841">
    <property type="entry name" value="Znf_RING"/>
</dbReference>
<evidence type="ECO:0000256" key="6">
    <source>
        <dbReference type="ARBA" id="ARBA00022833"/>
    </source>
</evidence>
<dbReference type="PROSITE" id="PS50119">
    <property type="entry name" value="ZF_BBOX"/>
    <property type="match status" value="1"/>
</dbReference>
<dbReference type="InterPro" id="IPR000315">
    <property type="entry name" value="Znf_B-box"/>
</dbReference>
<dbReference type="GO" id="GO:0008270">
    <property type="term" value="F:zinc ion binding"/>
    <property type="evidence" value="ECO:0007669"/>
    <property type="project" value="UniProtKB-KW"/>
</dbReference>
<keyword evidence="2" id="KW-0597">Phosphoprotein</keyword>
<keyword evidence="3" id="KW-0479">Metal-binding</keyword>
<evidence type="ECO:0000256" key="9">
    <source>
        <dbReference type="PROSITE-ProRule" id="PRU00504"/>
    </source>
</evidence>
<dbReference type="CDD" id="cd05819">
    <property type="entry name" value="NHL"/>
    <property type="match status" value="2"/>
</dbReference>
<feature type="repeat" description="NHL" evidence="9">
    <location>
        <begin position="1357"/>
        <end position="1381"/>
    </location>
</feature>
<dbReference type="InterPro" id="IPR001258">
    <property type="entry name" value="NHL_repeat"/>
</dbReference>
<evidence type="ECO:0000313" key="13">
    <source>
        <dbReference type="EMBL" id="RMX40334.1"/>
    </source>
</evidence>
<dbReference type="SMART" id="SM00184">
    <property type="entry name" value="RING"/>
    <property type="match status" value="1"/>
</dbReference>
<evidence type="ECO:0000256" key="7">
    <source>
        <dbReference type="PROSITE-ProRule" id="PRU00024"/>
    </source>
</evidence>
<feature type="coiled-coil region" evidence="10">
    <location>
        <begin position="633"/>
        <end position="671"/>
    </location>
</feature>
<dbReference type="PROSITE" id="PS00518">
    <property type="entry name" value="ZF_RING_1"/>
    <property type="match status" value="1"/>
</dbReference>
<dbReference type="InterPro" id="IPR013083">
    <property type="entry name" value="Znf_RING/FYVE/PHD"/>
</dbReference>
<dbReference type="GO" id="GO:0043161">
    <property type="term" value="P:proteasome-mediated ubiquitin-dependent protein catabolic process"/>
    <property type="evidence" value="ECO:0007669"/>
    <property type="project" value="TreeGrafter"/>
</dbReference>
<dbReference type="Pfam" id="PF01436">
    <property type="entry name" value="NHL"/>
    <property type="match status" value="2"/>
</dbReference>
<dbReference type="SUPFAM" id="SSF101898">
    <property type="entry name" value="NHL repeat"/>
    <property type="match status" value="3"/>
</dbReference>
<dbReference type="PANTHER" id="PTHR24104">
    <property type="entry name" value="E3 UBIQUITIN-PROTEIN LIGASE NHLRC1-RELATED"/>
    <property type="match status" value="1"/>
</dbReference>
<protein>
    <recommendedName>
        <fullName evidence="15">RING-type domain-containing protein</fullName>
    </recommendedName>
</protein>
<dbReference type="SUPFAM" id="SSF81296">
    <property type="entry name" value="E set domains"/>
    <property type="match status" value="3"/>
</dbReference>
<keyword evidence="10" id="KW-0175">Coiled coil</keyword>
<dbReference type="InterPro" id="IPR027370">
    <property type="entry name" value="Znf-RING_euk"/>
</dbReference>
<feature type="repeat" description="NHL" evidence="9">
    <location>
        <begin position="881"/>
        <end position="924"/>
    </location>
</feature>
<keyword evidence="4" id="KW-0677">Repeat</keyword>
<dbReference type="Pfam" id="PF17170">
    <property type="entry name" value="DUF5128"/>
    <property type="match status" value="1"/>
</dbReference>
<dbReference type="Gene3D" id="3.30.40.10">
    <property type="entry name" value="Zinc/RING finger domain, C3HC4 (zinc finger)"/>
    <property type="match status" value="1"/>
</dbReference>
<feature type="repeat" description="Filamin" evidence="8">
    <location>
        <begin position="725"/>
        <end position="826"/>
    </location>
</feature>
<dbReference type="GO" id="GO:0061630">
    <property type="term" value="F:ubiquitin protein ligase activity"/>
    <property type="evidence" value="ECO:0007669"/>
    <property type="project" value="TreeGrafter"/>
</dbReference>
<dbReference type="EMBL" id="RCHS01003666">
    <property type="protein sequence ID" value="RMX40334.1"/>
    <property type="molecule type" value="Genomic_DNA"/>
</dbReference>
<gene>
    <name evidence="13" type="ORF">pdam_00019663</name>
</gene>
<dbReference type="Gene3D" id="3.30.160.60">
    <property type="entry name" value="Classic Zinc Finger"/>
    <property type="match status" value="1"/>
</dbReference>
<dbReference type="SMART" id="SM00336">
    <property type="entry name" value="BBOX"/>
    <property type="match status" value="1"/>
</dbReference>
<dbReference type="SUPFAM" id="SSF57850">
    <property type="entry name" value="RING/U-box"/>
    <property type="match status" value="1"/>
</dbReference>
<dbReference type="PROSITE" id="PS51125">
    <property type="entry name" value="NHL"/>
    <property type="match status" value="7"/>
</dbReference>
<dbReference type="Gene3D" id="2.120.10.30">
    <property type="entry name" value="TolB, C-terminal domain"/>
    <property type="match status" value="5"/>
</dbReference>
<evidence type="ECO:0008006" key="15">
    <source>
        <dbReference type="Google" id="ProtNLM"/>
    </source>
</evidence>
<evidence type="ECO:0000256" key="3">
    <source>
        <dbReference type="ARBA" id="ARBA00022723"/>
    </source>
</evidence>
<evidence type="ECO:0000256" key="2">
    <source>
        <dbReference type="ARBA" id="ARBA00022553"/>
    </source>
</evidence>
<dbReference type="SUPFAM" id="SSF57845">
    <property type="entry name" value="B-box zinc-binding domain"/>
    <property type="match status" value="1"/>
</dbReference>
<name>A0A3M6TGJ1_POCDA</name>
<dbReference type="SMART" id="SM00557">
    <property type="entry name" value="IG_FLMN"/>
    <property type="match status" value="3"/>
</dbReference>
<dbReference type="PROSITE" id="PS50194">
    <property type="entry name" value="FILAMIN_REPEAT"/>
    <property type="match status" value="3"/>
</dbReference>
<feature type="repeat" description="NHL" evidence="9">
    <location>
        <begin position="1020"/>
        <end position="1063"/>
    </location>
</feature>
<comment type="similarity">
    <text evidence="1">Belongs to the TRIM/RBCC family.</text>
</comment>
<keyword evidence="14" id="KW-1185">Reference proteome</keyword>
<dbReference type="InterPro" id="IPR017907">
    <property type="entry name" value="Znf_RING_CS"/>
</dbReference>
<feature type="domain" description="B box-type" evidence="12">
    <location>
        <begin position="523"/>
        <end position="564"/>
    </location>
</feature>
<dbReference type="InterPro" id="IPR014756">
    <property type="entry name" value="Ig_E-set"/>
</dbReference>
<proteinExistence type="inferred from homology"/>